<feature type="region of interest" description="Disordered" evidence="1">
    <location>
        <begin position="79"/>
        <end position="103"/>
    </location>
</feature>
<gene>
    <name evidence="2" type="ORF">QYE76_039385</name>
</gene>
<evidence type="ECO:0000256" key="1">
    <source>
        <dbReference type="SAM" id="MobiDB-lite"/>
    </source>
</evidence>
<comment type="caution">
    <text evidence="2">The sequence shown here is derived from an EMBL/GenBank/DDBJ whole genome shotgun (WGS) entry which is preliminary data.</text>
</comment>
<dbReference type="Proteomes" id="UP001231189">
    <property type="component" value="Unassembled WGS sequence"/>
</dbReference>
<accession>A0AAD8TAW8</accession>
<keyword evidence="3" id="KW-1185">Reference proteome</keyword>
<protein>
    <submittedName>
        <fullName evidence="2">Uncharacterized protein</fullName>
    </submittedName>
</protein>
<proteinExistence type="predicted"/>
<name>A0AAD8TAW8_LOLMU</name>
<organism evidence="2 3">
    <name type="scientific">Lolium multiflorum</name>
    <name type="common">Italian ryegrass</name>
    <name type="synonym">Lolium perenne subsp. multiflorum</name>
    <dbReference type="NCBI Taxonomy" id="4521"/>
    <lineage>
        <taxon>Eukaryota</taxon>
        <taxon>Viridiplantae</taxon>
        <taxon>Streptophyta</taxon>
        <taxon>Embryophyta</taxon>
        <taxon>Tracheophyta</taxon>
        <taxon>Spermatophyta</taxon>
        <taxon>Magnoliopsida</taxon>
        <taxon>Liliopsida</taxon>
        <taxon>Poales</taxon>
        <taxon>Poaceae</taxon>
        <taxon>BOP clade</taxon>
        <taxon>Pooideae</taxon>
        <taxon>Poodae</taxon>
        <taxon>Poeae</taxon>
        <taxon>Poeae Chloroplast Group 2 (Poeae type)</taxon>
        <taxon>Loliodinae</taxon>
        <taxon>Loliinae</taxon>
        <taxon>Lolium</taxon>
    </lineage>
</organism>
<sequence>MRPCQLQRLCSSRTDRRLRAAPNPLPPEQVHHCPCFSPARSRLPPLQLLPNRRETVAALPLRHRHGGPRGALLPSLLLTSSAAARRPPPASTTCGSPLGVPSP</sequence>
<evidence type="ECO:0000313" key="2">
    <source>
        <dbReference type="EMBL" id="KAK1678537.1"/>
    </source>
</evidence>
<reference evidence="2" key="1">
    <citation type="submission" date="2023-07" db="EMBL/GenBank/DDBJ databases">
        <title>A chromosome-level genome assembly of Lolium multiflorum.</title>
        <authorList>
            <person name="Chen Y."/>
            <person name="Copetti D."/>
            <person name="Kolliker R."/>
            <person name="Studer B."/>
        </authorList>
    </citation>
    <scope>NUCLEOTIDE SEQUENCE</scope>
    <source>
        <strain evidence="2">02402/16</strain>
        <tissue evidence="2">Leaf</tissue>
    </source>
</reference>
<dbReference type="AlphaFoldDB" id="A0AAD8TAW8"/>
<dbReference type="EMBL" id="JAUUTY010000002">
    <property type="protein sequence ID" value="KAK1678537.1"/>
    <property type="molecule type" value="Genomic_DNA"/>
</dbReference>
<evidence type="ECO:0000313" key="3">
    <source>
        <dbReference type="Proteomes" id="UP001231189"/>
    </source>
</evidence>